<dbReference type="Gene3D" id="3.90.180.10">
    <property type="entry name" value="Medium-chain alcohol dehydrogenases, catalytic domain"/>
    <property type="match status" value="1"/>
</dbReference>
<name>A0A9P9EYP4_9HYPO</name>
<proteinExistence type="inferred from homology"/>
<gene>
    <name evidence="3" type="ORF">B0J13DRAFT_442034</name>
</gene>
<evidence type="ECO:0000313" key="3">
    <source>
        <dbReference type="EMBL" id="KAH7147028.1"/>
    </source>
</evidence>
<dbReference type="SUPFAM" id="SSF50129">
    <property type="entry name" value="GroES-like"/>
    <property type="match status" value="1"/>
</dbReference>
<dbReference type="PANTHER" id="PTHR45348:SF2">
    <property type="entry name" value="ZINC-TYPE ALCOHOL DEHYDROGENASE-LIKE PROTEIN C2E1P3.01"/>
    <property type="match status" value="1"/>
</dbReference>
<evidence type="ECO:0000313" key="4">
    <source>
        <dbReference type="Proteomes" id="UP000717696"/>
    </source>
</evidence>
<comment type="similarity">
    <text evidence="1">Belongs to the zinc-containing alcohol dehydrogenase family.</text>
</comment>
<dbReference type="Proteomes" id="UP000717696">
    <property type="component" value="Unassembled WGS sequence"/>
</dbReference>
<dbReference type="OrthoDB" id="48317at2759"/>
<accession>A0A9P9EYP4</accession>
<dbReference type="InterPro" id="IPR011032">
    <property type="entry name" value="GroES-like_sf"/>
</dbReference>
<dbReference type="InterPro" id="IPR047122">
    <property type="entry name" value="Trans-enoyl_RdTase-like"/>
</dbReference>
<keyword evidence="4" id="KW-1185">Reference proteome</keyword>
<evidence type="ECO:0000256" key="2">
    <source>
        <dbReference type="ARBA" id="ARBA00023002"/>
    </source>
</evidence>
<protein>
    <submittedName>
        <fullName evidence="3">Uncharacterized protein</fullName>
    </submittedName>
</protein>
<dbReference type="GO" id="GO:0016651">
    <property type="term" value="F:oxidoreductase activity, acting on NAD(P)H"/>
    <property type="evidence" value="ECO:0007669"/>
    <property type="project" value="InterPro"/>
</dbReference>
<dbReference type="EMBL" id="JAGMUU010000008">
    <property type="protein sequence ID" value="KAH7147028.1"/>
    <property type="molecule type" value="Genomic_DNA"/>
</dbReference>
<evidence type="ECO:0000256" key="1">
    <source>
        <dbReference type="ARBA" id="ARBA00008072"/>
    </source>
</evidence>
<comment type="caution">
    <text evidence="3">The sequence shown here is derived from an EMBL/GenBank/DDBJ whole genome shotgun (WGS) entry which is preliminary data.</text>
</comment>
<organism evidence="3 4">
    <name type="scientific">Dactylonectria estremocensis</name>
    <dbReference type="NCBI Taxonomy" id="1079267"/>
    <lineage>
        <taxon>Eukaryota</taxon>
        <taxon>Fungi</taxon>
        <taxon>Dikarya</taxon>
        <taxon>Ascomycota</taxon>
        <taxon>Pezizomycotina</taxon>
        <taxon>Sordariomycetes</taxon>
        <taxon>Hypocreomycetidae</taxon>
        <taxon>Hypocreales</taxon>
        <taxon>Nectriaceae</taxon>
        <taxon>Dactylonectria</taxon>
    </lineage>
</organism>
<sequence length="172" mass="18405">MFHVRRVVANPCFIGVATNPASCLLQSIGSWVDKWPTILSYDLADEVVSTGTDVNSIASGQRVLECALHLDLKDRSLWQYSIVRVDVVTPITDDMPFVQAAVIPPPLTTDAAGLNQKGYLDLPLPKTPPRSRVRLAVASGFGVVTTASTRNFGVCSDLGVQHVRSLGSVSSG</sequence>
<reference evidence="3" key="1">
    <citation type="journal article" date="2021" name="Nat. Commun.">
        <title>Genetic determinants of endophytism in the Arabidopsis root mycobiome.</title>
        <authorList>
            <person name="Mesny F."/>
            <person name="Miyauchi S."/>
            <person name="Thiergart T."/>
            <person name="Pickel B."/>
            <person name="Atanasova L."/>
            <person name="Karlsson M."/>
            <person name="Huettel B."/>
            <person name="Barry K.W."/>
            <person name="Haridas S."/>
            <person name="Chen C."/>
            <person name="Bauer D."/>
            <person name="Andreopoulos W."/>
            <person name="Pangilinan J."/>
            <person name="LaButti K."/>
            <person name="Riley R."/>
            <person name="Lipzen A."/>
            <person name="Clum A."/>
            <person name="Drula E."/>
            <person name="Henrissat B."/>
            <person name="Kohler A."/>
            <person name="Grigoriev I.V."/>
            <person name="Martin F.M."/>
            <person name="Hacquard S."/>
        </authorList>
    </citation>
    <scope>NUCLEOTIDE SEQUENCE</scope>
    <source>
        <strain evidence="3">MPI-CAGE-AT-0021</strain>
    </source>
</reference>
<keyword evidence="2" id="KW-0560">Oxidoreductase</keyword>
<dbReference type="AlphaFoldDB" id="A0A9P9EYP4"/>
<dbReference type="PANTHER" id="PTHR45348">
    <property type="entry name" value="HYPOTHETICAL OXIDOREDUCTASE (EUROFUNG)"/>
    <property type="match status" value="1"/>
</dbReference>